<dbReference type="PIRSF" id="PIRSF001589">
    <property type="entry name" value="Asn_synthetase_glu-h"/>
    <property type="match status" value="1"/>
</dbReference>
<dbReference type="Gene3D" id="3.60.20.10">
    <property type="entry name" value="Glutamine Phosphoribosylpyrophosphate, subunit 1, domain 1"/>
    <property type="match status" value="1"/>
</dbReference>
<feature type="binding site" evidence="10">
    <location>
        <begin position="375"/>
        <end position="376"/>
    </location>
    <ligand>
        <name>ATP</name>
        <dbReference type="ChEBI" id="CHEBI:30616"/>
    </ligand>
</feature>
<evidence type="ECO:0000256" key="5">
    <source>
        <dbReference type="ARBA" id="ARBA00022840"/>
    </source>
</evidence>
<dbReference type="InterPro" id="IPR006426">
    <property type="entry name" value="Asn_synth_AEB"/>
</dbReference>
<feature type="binding site" evidence="10">
    <location>
        <position position="103"/>
    </location>
    <ligand>
        <name>L-glutamine</name>
        <dbReference type="ChEBI" id="CHEBI:58359"/>
    </ligand>
</feature>
<organism evidence="13 14">
    <name type="scientific">Micromonospora arborensis</name>
    <dbReference type="NCBI Taxonomy" id="2116518"/>
    <lineage>
        <taxon>Bacteria</taxon>
        <taxon>Bacillati</taxon>
        <taxon>Actinomycetota</taxon>
        <taxon>Actinomycetes</taxon>
        <taxon>Micromonosporales</taxon>
        <taxon>Micromonosporaceae</taxon>
        <taxon>Micromonospora</taxon>
    </lineage>
</organism>
<feature type="domain" description="Glutamine amidotransferase type-2" evidence="12">
    <location>
        <begin position="2"/>
        <end position="215"/>
    </location>
</feature>
<dbReference type="GO" id="GO:0006529">
    <property type="term" value="P:asparagine biosynthetic process"/>
    <property type="evidence" value="ECO:0007669"/>
    <property type="project" value="UniProtKB-KW"/>
</dbReference>
<dbReference type="PANTHER" id="PTHR43284:SF1">
    <property type="entry name" value="ASPARAGINE SYNTHETASE"/>
    <property type="match status" value="1"/>
</dbReference>
<name>A0A318NFH2_9ACTN</name>
<dbReference type="InterPro" id="IPR029055">
    <property type="entry name" value="Ntn_hydrolases_N"/>
</dbReference>
<keyword evidence="14" id="KW-1185">Reference proteome</keyword>
<keyword evidence="4 10" id="KW-0547">Nucleotide-binding</keyword>
<evidence type="ECO:0000256" key="10">
    <source>
        <dbReference type="PIRSR" id="PIRSR001589-2"/>
    </source>
</evidence>
<evidence type="ECO:0000313" key="14">
    <source>
        <dbReference type="Proteomes" id="UP000248333"/>
    </source>
</evidence>
<dbReference type="InterPro" id="IPR017932">
    <property type="entry name" value="GATase_2_dom"/>
</dbReference>
<evidence type="ECO:0000256" key="9">
    <source>
        <dbReference type="PIRSR" id="PIRSR001589-1"/>
    </source>
</evidence>
<comment type="catalytic activity">
    <reaction evidence="8">
        <text>L-aspartate + L-glutamine + ATP + H2O = L-asparagine + L-glutamate + AMP + diphosphate + H(+)</text>
        <dbReference type="Rhea" id="RHEA:12228"/>
        <dbReference type="ChEBI" id="CHEBI:15377"/>
        <dbReference type="ChEBI" id="CHEBI:15378"/>
        <dbReference type="ChEBI" id="CHEBI:29985"/>
        <dbReference type="ChEBI" id="CHEBI:29991"/>
        <dbReference type="ChEBI" id="CHEBI:30616"/>
        <dbReference type="ChEBI" id="CHEBI:33019"/>
        <dbReference type="ChEBI" id="CHEBI:58048"/>
        <dbReference type="ChEBI" id="CHEBI:58359"/>
        <dbReference type="ChEBI" id="CHEBI:456215"/>
        <dbReference type="EC" id="6.3.5.4"/>
    </reaction>
</comment>
<keyword evidence="6 9" id="KW-0061">Asparagine biosynthesis</keyword>
<dbReference type="NCBIfam" id="TIGR01536">
    <property type="entry name" value="asn_synth_AEB"/>
    <property type="match status" value="1"/>
</dbReference>
<dbReference type="InterPro" id="IPR014729">
    <property type="entry name" value="Rossmann-like_a/b/a_fold"/>
</dbReference>
<dbReference type="CDD" id="cd01991">
    <property type="entry name" value="Asn_synthase_B_C"/>
    <property type="match status" value="1"/>
</dbReference>
<evidence type="ECO:0000256" key="3">
    <source>
        <dbReference type="ARBA" id="ARBA00012737"/>
    </source>
</evidence>
<evidence type="ECO:0000256" key="2">
    <source>
        <dbReference type="ARBA" id="ARBA00005752"/>
    </source>
</evidence>
<dbReference type="GO" id="GO:0005524">
    <property type="term" value="F:ATP binding"/>
    <property type="evidence" value="ECO:0007669"/>
    <property type="project" value="UniProtKB-KW"/>
</dbReference>
<dbReference type="AlphaFoldDB" id="A0A318NFH2"/>
<dbReference type="CDD" id="cd00712">
    <property type="entry name" value="AsnB"/>
    <property type="match status" value="1"/>
</dbReference>
<keyword evidence="9" id="KW-0028">Amino-acid biosynthesis</keyword>
<comment type="similarity">
    <text evidence="2">Belongs to the asparagine synthetase family.</text>
</comment>
<dbReference type="InterPro" id="IPR001962">
    <property type="entry name" value="Asn_synthase"/>
</dbReference>
<feature type="site" description="Important for beta-aspartyl-AMP intermediate formation" evidence="11">
    <location>
        <position position="377"/>
    </location>
</feature>
<sequence length="612" mass="68041">MCGITGWIDFGRDLRAELTTIRSMTATMAARGPDADGTWLGRHAALGHRRLAVIDLAGGTQPMVDDPGHESSAVISYSGEVYNFPQLRDALTARGHRFRSRSDTEVVLRGYLEWGEGVAERLVGMFAFAVWDERHQRLLLVRDRLGVKPLYYYPTPQGLLFGSEPKAILAHPEAHARLGTVGLQELMTWVTTPGQAIFEGMRSVRPGHALRFDRTGMSETAYWRLPATAHHDDQATTIETVRQLLRESVAGQTVADVPLCSLLSGGLDSSTVTAYAAEGLAERGEGPLRSFAVGFTQPGRPVEDPAEDAWFAAKLAATVGAAHETITLDAADLTDPAARFAVLRARDLPLGLADMDTSLYLLFRAVRRHSTVALSGEGADELFGGYPWFHDPGATTAQTFPWMHHSAPVDVSGPSFLDPDLPRRLALEDYRTSRYGEAVREVPVLDDENEVDARMRRVSYLFLTRFLPMLLERKDRMSMAVGLEVRVPFCDHRLVEYVFNVPWSMKSFDGREKSLLRAAVAGTLPSFVLDRRKTPYPAIADPAYDQAMRQKLGDLMADRNAPVRPLMEEASARAAYALVEQAEPTQLQFLRLGFESLLRINDWMREYRVELL</sequence>
<dbReference type="PANTHER" id="PTHR43284">
    <property type="entry name" value="ASPARAGINE SYNTHETASE (GLUTAMINE-HYDROLYZING)"/>
    <property type="match status" value="1"/>
</dbReference>
<comment type="caution">
    <text evidence="13">The sequence shown here is derived from an EMBL/GenBank/DDBJ whole genome shotgun (WGS) entry which is preliminary data.</text>
</comment>
<dbReference type="InterPro" id="IPR051786">
    <property type="entry name" value="ASN_synthetase/amidase"/>
</dbReference>
<dbReference type="GO" id="GO:0005829">
    <property type="term" value="C:cytosol"/>
    <property type="evidence" value="ECO:0007669"/>
    <property type="project" value="TreeGrafter"/>
</dbReference>
<feature type="binding site" evidence="10">
    <location>
        <position position="293"/>
    </location>
    <ligand>
        <name>ATP</name>
        <dbReference type="ChEBI" id="CHEBI:30616"/>
    </ligand>
</feature>
<evidence type="ECO:0000256" key="11">
    <source>
        <dbReference type="PIRSR" id="PIRSR001589-3"/>
    </source>
</evidence>
<evidence type="ECO:0000256" key="8">
    <source>
        <dbReference type="ARBA" id="ARBA00048741"/>
    </source>
</evidence>
<evidence type="ECO:0000256" key="7">
    <source>
        <dbReference type="ARBA" id="ARBA00022962"/>
    </source>
</evidence>
<feature type="active site" description="For GATase activity" evidence="9">
    <location>
        <position position="2"/>
    </location>
</feature>
<keyword evidence="5 10" id="KW-0067">ATP-binding</keyword>
<dbReference type="Pfam" id="PF13537">
    <property type="entry name" value="GATase_7"/>
    <property type="match status" value="1"/>
</dbReference>
<feature type="binding site" evidence="10">
    <location>
        <position position="262"/>
    </location>
    <ligand>
        <name>ATP</name>
        <dbReference type="ChEBI" id="CHEBI:30616"/>
    </ligand>
</feature>
<evidence type="ECO:0000256" key="4">
    <source>
        <dbReference type="ARBA" id="ARBA00022741"/>
    </source>
</evidence>
<evidence type="ECO:0000256" key="6">
    <source>
        <dbReference type="ARBA" id="ARBA00022888"/>
    </source>
</evidence>
<dbReference type="Proteomes" id="UP000248333">
    <property type="component" value="Unassembled WGS sequence"/>
</dbReference>
<dbReference type="InterPro" id="IPR033738">
    <property type="entry name" value="AsnB_N"/>
</dbReference>
<gene>
    <name evidence="13" type="primary">asnB</name>
    <name evidence="13" type="ORF">C7C45_21270</name>
</gene>
<evidence type="ECO:0000313" key="13">
    <source>
        <dbReference type="EMBL" id="PYC67626.1"/>
    </source>
</evidence>
<evidence type="ECO:0000259" key="12">
    <source>
        <dbReference type="PROSITE" id="PS51278"/>
    </source>
</evidence>
<dbReference type="EMBL" id="PYBV01000027">
    <property type="protein sequence ID" value="PYC67626.1"/>
    <property type="molecule type" value="Genomic_DNA"/>
</dbReference>
<dbReference type="OrthoDB" id="9763290at2"/>
<accession>A0A318NFH2</accession>
<dbReference type="Pfam" id="PF00733">
    <property type="entry name" value="Asn_synthase"/>
    <property type="match status" value="1"/>
</dbReference>
<evidence type="ECO:0000256" key="1">
    <source>
        <dbReference type="ARBA" id="ARBA00005187"/>
    </source>
</evidence>
<dbReference type="SUPFAM" id="SSF56235">
    <property type="entry name" value="N-terminal nucleophile aminohydrolases (Ntn hydrolases)"/>
    <property type="match status" value="1"/>
</dbReference>
<dbReference type="GO" id="GO:0004066">
    <property type="term" value="F:asparagine synthase (glutamine-hydrolyzing) activity"/>
    <property type="evidence" value="ECO:0007669"/>
    <property type="project" value="UniProtKB-EC"/>
</dbReference>
<reference evidence="13 14" key="1">
    <citation type="submission" date="2018-03" db="EMBL/GenBank/DDBJ databases">
        <title>Bioinformatic expansion and discovery of thiopeptide antibiotics.</title>
        <authorList>
            <person name="Schwalen C.J."/>
            <person name="Hudson G.A."/>
            <person name="Mitchell D.A."/>
        </authorList>
    </citation>
    <scope>NUCLEOTIDE SEQUENCE [LARGE SCALE GENOMIC DNA]</scope>
    <source>
        <strain evidence="13 14">NRRL 8041</strain>
    </source>
</reference>
<dbReference type="EC" id="6.3.5.4" evidence="3"/>
<dbReference type="PROSITE" id="PS51278">
    <property type="entry name" value="GATASE_TYPE_2"/>
    <property type="match status" value="1"/>
</dbReference>
<comment type="pathway">
    <text evidence="1">Amino-acid biosynthesis; L-asparagine biosynthesis; L-asparagine from L-aspartate (L-Gln route): step 1/1.</text>
</comment>
<keyword evidence="7 9" id="KW-0315">Glutamine amidotransferase</keyword>
<proteinExistence type="inferred from homology"/>
<dbReference type="SUPFAM" id="SSF52402">
    <property type="entry name" value="Adenine nucleotide alpha hydrolases-like"/>
    <property type="match status" value="1"/>
</dbReference>
<dbReference type="Gene3D" id="3.40.50.620">
    <property type="entry name" value="HUPs"/>
    <property type="match status" value="1"/>
</dbReference>
<protein>
    <recommendedName>
        <fullName evidence="3">asparagine synthase (glutamine-hydrolyzing)</fullName>
        <ecNumber evidence="3">6.3.5.4</ecNumber>
    </recommendedName>
</protein>